<protein>
    <submittedName>
        <fullName evidence="1">Uncharacterized protein</fullName>
    </submittedName>
</protein>
<proteinExistence type="predicted"/>
<organism evidence="1 2">
    <name type="scientific">Dreissena polymorpha</name>
    <name type="common">Zebra mussel</name>
    <name type="synonym">Mytilus polymorpha</name>
    <dbReference type="NCBI Taxonomy" id="45954"/>
    <lineage>
        <taxon>Eukaryota</taxon>
        <taxon>Metazoa</taxon>
        <taxon>Spiralia</taxon>
        <taxon>Lophotrochozoa</taxon>
        <taxon>Mollusca</taxon>
        <taxon>Bivalvia</taxon>
        <taxon>Autobranchia</taxon>
        <taxon>Heteroconchia</taxon>
        <taxon>Euheterodonta</taxon>
        <taxon>Imparidentia</taxon>
        <taxon>Neoheterodontei</taxon>
        <taxon>Myida</taxon>
        <taxon>Dreissenoidea</taxon>
        <taxon>Dreissenidae</taxon>
        <taxon>Dreissena</taxon>
    </lineage>
</organism>
<evidence type="ECO:0000313" key="1">
    <source>
        <dbReference type="EMBL" id="KAH3856091.1"/>
    </source>
</evidence>
<dbReference type="EMBL" id="JAIWYP010000003">
    <property type="protein sequence ID" value="KAH3856091.1"/>
    <property type="molecule type" value="Genomic_DNA"/>
</dbReference>
<reference evidence="1" key="1">
    <citation type="journal article" date="2019" name="bioRxiv">
        <title>The Genome of the Zebra Mussel, Dreissena polymorpha: A Resource for Invasive Species Research.</title>
        <authorList>
            <person name="McCartney M.A."/>
            <person name="Auch B."/>
            <person name="Kono T."/>
            <person name="Mallez S."/>
            <person name="Zhang Y."/>
            <person name="Obille A."/>
            <person name="Becker A."/>
            <person name="Abrahante J.E."/>
            <person name="Garbe J."/>
            <person name="Badalamenti J.P."/>
            <person name="Herman A."/>
            <person name="Mangelson H."/>
            <person name="Liachko I."/>
            <person name="Sullivan S."/>
            <person name="Sone E.D."/>
            <person name="Koren S."/>
            <person name="Silverstein K.A.T."/>
            <person name="Beckman K.B."/>
            <person name="Gohl D.M."/>
        </authorList>
    </citation>
    <scope>NUCLEOTIDE SEQUENCE</scope>
    <source>
        <strain evidence="1">Duluth1</strain>
        <tissue evidence="1">Whole animal</tissue>
    </source>
</reference>
<name>A0A9D4LFN3_DREPO</name>
<accession>A0A9D4LFN3</accession>
<reference evidence="1" key="2">
    <citation type="submission" date="2020-11" db="EMBL/GenBank/DDBJ databases">
        <authorList>
            <person name="McCartney M.A."/>
            <person name="Auch B."/>
            <person name="Kono T."/>
            <person name="Mallez S."/>
            <person name="Becker A."/>
            <person name="Gohl D.M."/>
            <person name="Silverstein K.A.T."/>
            <person name="Koren S."/>
            <person name="Bechman K.B."/>
            <person name="Herman A."/>
            <person name="Abrahante J.E."/>
            <person name="Garbe J."/>
        </authorList>
    </citation>
    <scope>NUCLEOTIDE SEQUENCE</scope>
    <source>
        <strain evidence="1">Duluth1</strain>
        <tissue evidence="1">Whole animal</tissue>
    </source>
</reference>
<dbReference type="Proteomes" id="UP000828390">
    <property type="component" value="Unassembled WGS sequence"/>
</dbReference>
<keyword evidence="2" id="KW-1185">Reference proteome</keyword>
<sequence>MNLCDKRRELCHEKYTSLNPWPNNQKANRKVRKKIKEAKGEWIEEHCITIDKKDDRKQQ</sequence>
<comment type="caution">
    <text evidence="1">The sequence shown here is derived from an EMBL/GenBank/DDBJ whole genome shotgun (WGS) entry which is preliminary data.</text>
</comment>
<evidence type="ECO:0000313" key="2">
    <source>
        <dbReference type="Proteomes" id="UP000828390"/>
    </source>
</evidence>
<dbReference type="AlphaFoldDB" id="A0A9D4LFN3"/>
<gene>
    <name evidence="1" type="ORF">DPMN_098671</name>
</gene>